<dbReference type="EMBL" id="VSSQ01000309">
    <property type="protein sequence ID" value="MPL90649.1"/>
    <property type="molecule type" value="Genomic_DNA"/>
</dbReference>
<reference evidence="1" key="1">
    <citation type="submission" date="2019-08" db="EMBL/GenBank/DDBJ databases">
        <authorList>
            <person name="Kucharzyk K."/>
            <person name="Murdoch R.W."/>
            <person name="Higgins S."/>
            <person name="Loffler F."/>
        </authorList>
    </citation>
    <scope>NUCLEOTIDE SEQUENCE</scope>
</reference>
<dbReference type="SUPFAM" id="SSF160574">
    <property type="entry name" value="BT0923-like"/>
    <property type="match status" value="1"/>
</dbReference>
<dbReference type="PROSITE" id="PS51257">
    <property type="entry name" value="PROKAR_LIPOPROTEIN"/>
    <property type="match status" value="1"/>
</dbReference>
<comment type="caution">
    <text evidence="1">The sequence shown here is derived from an EMBL/GenBank/DDBJ whole genome shotgun (WGS) entry which is preliminary data.</text>
</comment>
<dbReference type="Gene3D" id="3.40.1420.30">
    <property type="match status" value="1"/>
</dbReference>
<gene>
    <name evidence="1" type="ORF">SDC9_36703</name>
</gene>
<organism evidence="1">
    <name type="scientific">bioreactor metagenome</name>
    <dbReference type="NCBI Taxonomy" id="1076179"/>
    <lineage>
        <taxon>unclassified sequences</taxon>
        <taxon>metagenomes</taxon>
        <taxon>ecological metagenomes</taxon>
    </lineage>
</organism>
<evidence type="ECO:0000313" key="1">
    <source>
        <dbReference type="EMBL" id="MPL90649.1"/>
    </source>
</evidence>
<dbReference type="AlphaFoldDB" id="A0A644VGZ6"/>
<accession>A0A644VGZ6</accession>
<sequence>MKKIFLLVLCSAVLFSCATKKGNKLVNERDVPERYVNDLKKQRPNIEKRTWEMVDSNSFNANFVDNGNQMRVKYTKSSTETCWIVPAEYVPTQITEYINTNYPNSKISEVSIVDSRNVKTYNASIITKKKEIKNLEFDLNGAFKSERISK</sequence>
<name>A0A644VGZ6_9ZZZZ</name>
<proteinExistence type="predicted"/>
<protein>
    <submittedName>
        <fullName evidence="1">Uncharacterized protein</fullName>
    </submittedName>
</protein>